<dbReference type="Gene3D" id="3.30.1370.110">
    <property type="match status" value="1"/>
</dbReference>
<evidence type="ECO:0000313" key="3">
    <source>
        <dbReference type="EMBL" id="PAV20198.1"/>
    </source>
</evidence>
<dbReference type="OrthoDB" id="3231855at2759"/>
<comment type="caution">
    <text evidence="3">The sequence shown here is derived from an EMBL/GenBank/DDBJ whole genome shotgun (WGS) entry which is preliminary data.</text>
</comment>
<evidence type="ECO:0000256" key="1">
    <source>
        <dbReference type="SAM" id="MobiDB-lite"/>
    </source>
</evidence>
<dbReference type="PROSITE" id="PS50828">
    <property type="entry name" value="SMR"/>
    <property type="match status" value="1"/>
</dbReference>
<dbReference type="SUPFAM" id="SSF160443">
    <property type="entry name" value="SMR domain-like"/>
    <property type="match status" value="1"/>
</dbReference>
<dbReference type="InterPro" id="IPR002625">
    <property type="entry name" value="Smr_dom"/>
</dbReference>
<evidence type="ECO:0000313" key="4">
    <source>
        <dbReference type="Proteomes" id="UP000217199"/>
    </source>
</evidence>
<protein>
    <recommendedName>
        <fullName evidence="2">Smr domain-containing protein</fullName>
    </recommendedName>
</protein>
<dbReference type="InterPro" id="IPR053020">
    <property type="entry name" value="Smr_domain_protein"/>
</dbReference>
<dbReference type="InterPro" id="IPR036063">
    <property type="entry name" value="Smr_dom_sf"/>
</dbReference>
<name>A0A286UKV4_9AGAM</name>
<dbReference type="AlphaFoldDB" id="A0A286UKV4"/>
<sequence>MPPPYKESRKHNGSSINQDNIEHAHASSSRNHRTHSSRSPHNTSQERETDGLLSPRALSQRSYSGVSSNHRPSQRQHHSRSQTRNINPSRVLTDHTNAENFESPQHNRSGRHKTKKDIDGNKRKSKQSLPATKTLVIVSIEEFDDLLQKGIQQILQQTFVVESSRWAPRPTDTPGKRYREEGRKMGDVKKYTDEGKRHDENVKHYNRLASEEIFRTWNPKRTLTKCDLHGLHVEESLEYARQHLIACRSAGVDKTMLIVGKGSHSQPGGPRIGPAISDMLRGIAGIVADAHENNSGAIVVEFTRC</sequence>
<reference evidence="3 4" key="1">
    <citation type="journal article" date="2017" name="Mol. Ecol.">
        <title>Comparative and population genomic landscape of Phellinus noxius: A hypervariable fungus causing root rot in trees.</title>
        <authorList>
            <person name="Chung C.L."/>
            <person name="Lee T.J."/>
            <person name="Akiba M."/>
            <person name="Lee H.H."/>
            <person name="Kuo T.H."/>
            <person name="Liu D."/>
            <person name="Ke H.M."/>
            <person name="Yokoi T."/>
            <person name="Roa M.B."/>
            <person name="Lu M.J."/>
            <person name="Chang Y.Y."/>
            <person name="Ann P.J."/>
            <person name="Tsai J.N."/>
            <person name="Chen C.Y."/>
            <person name="Tzean S.S."/>
            <person name="Ota Y."/>
            <person name="Hattori T."/>
            <person name="Sahashi N."/>
            <person name="Liou R.F."/>
            <person name="Kikuchi T."/>
            <person name="Tsai I.J."/>
        </authorList>
    </citation>
    <scope>NUCLEOTIDE SEQUENCE [LARGE SCALE GENOMIC DNA]</scope>
    <source>
        <strain evidence="3 4">FFPRI411160</strain>
    </source>
</reference>
<proteinExistence type="predicted"/>
<dbReference type="PANTHER" id="PTHR47417">
    <property type="entry name" value="SMR DOMAIN-CONTAINING PROTEIN YPL199C"/>
    <property type="match status" value="1"/>
</dbReference>
<accession>A0A286UKV4</accession>
<feature type="region of interest" description="Disordered" evidence="1">
    <location>
        <begin position="1"/>
        <end position="128"/>
    </location>
</feature>
<dbReference type="EMBL" id="NBII01000004">
    <property type="protein sequence ID" value="PAV20198.1"/>
    <property type="molecule type" value="Genomic_DNA"/>
</dbReference>
<dbReference type="PANTHER" id="PTHR47417:SF1">
    <property type="entry name" value="SMR DOMAIN-CONTAINING PROTEIN YPL199C"/>
    <property type="match status" value="1"/>
</dbReference>
<dbReference type="InParanoid" id="A0A286UKV4"/>
<feature type="compositionally biased region" description="Polar residues" evidence="1">
    <location>
        <begin position="98"/>
        <end position="107"/>
    </location>
</feature>
<dbReference type="Pfam" id="PF01713">
    <property type="entry name" value="Smr"/>
    <property type="match status" value="1"/>
</dbReference>
<evidence type="ECO:0000259" key="2">
    <source>
        <dbReference type="PROSITE" id="PS50828"/>
    </source>
</evidence>
<dbReference type="STRING" id="2282107.A0A286UKV4"/>
<dbReference type="Proteomes" id="UP000217199">
    <property type="component" value="Unassembled WGS sequence"/>
</dbReference>
<feature type="domain" description="Smr" evidence="2">
    <location>
        <begin position="226"/>
        <end position="303"/>
    </location>
</feature>
<feature type="compositionally biased region" description="Polar residues" evidence="1">
    <location>
        <begin position="82"/>
        <end position="91"/>
    </location>
</feature>
<gene>
    <name evidence="3" type="ORF">PNOK_0513200</name>
</gene>
<feature type="compositionally biased region" description="Basic residues" evidence="1">
    <location>
        <begin position="72"/>
        <end position="81"/>
    </location>
</feature>
<feature type="compositionally biased region" description="Polar residues" evidence="1">
    <location>
        <begin position="57"/>
        <end position="71"/>
    </location>
</feature>
<keyword evidence="4" id="KW-1185">Reference proteome</keyword>
<organism evidence="3 4">
    <name type="scientific">Pyrrhoderma noxium</name>
    <dbReference type="NCBI Taxonomy" id="2282107"/>
    <lineage>
        <taxon>Eukaryota</taxon>
        <taxon>Fungi</taxon>
        <taxon>Dikarya</taxon>
        <taxon>Basidiomycota</taxon>
        <taxon>Agaricomycotina</taxon>
        <taxon>Agaricomycetes</taxon>
        <taxon>Hymenochaetales</taxon>
        <taxon>Hymenochaetaceae</taxon>
        <taxon>Pyrrhoderma</taxon>
    </lineage>
</organism>
<dbReference type="SMART" id="SM00463">
    <property type="entry name" value="SMR"/>
    <property type="match status" value="1"/>
</dbReference>